<organism evidence="1 2">
    <name type="scientific">Cichorium intybus</name>
    <name type="common">Chicory</name>
    <dbReference type="NCBI Taxonomy" id="13427"/>
    <lineage>
        <taxon>Eukaryota</taxon>
        <taxon>Viridiplantae</taxon>
        <taxon>Streptophyta</taxon>
        <taxon>Embryophyta</taxon>
        <taxon>Tracheophyta</taxon>
        <taxon>Spermatophyta</taxon>
        <taxon>Magnoliopsida</taxon>
        <taxon>eudicotyledons</taxon>
        <taxon>Gunneridae</taxon>
        <taxon>Pentapetalae</taxon>
        <taxon>asterids</taxon>
        <taxon>campanulids</taxon>
        <taxon>Asterales</taxon>
        <taxon>Asteraceae</taxon>
        <taxon>Cichorioideae</taxon>
        <taxon>Cichorieae</taxon>
        <taxon>Cichoriinae</taxon>
        <taxon>Cichorium</taxon>
    </lineage>
</organism>
<keyword evidence="2" id="KW-1185">Reference proteome</keyword>
<evidence type="ECO:0000313" key="1">
    <source>
        <dbReference type="EMBL" id="KAI3749193.1"/>
    </source>
</evidence>
<comment type="caution">
    <text evidence="1">The sequence shown here is derived from an EMBL/GenBank/DDBJ whole genome shotgun (WGS) entry which is preliminary data.</text>
</comment>
<protein>
    <submittedName>
        <fullName evidence="1">Uncharacterized protein</fullName>
    </submittedName>
</protein>
<gene>
    <name evidence="1" type="ORF">L2E82_19800</name>
</gene>
<reference evidence="2" key="1">
    <citation type="journal article" date="2022" name="Mol. Ecol. Resour.">
        <title>The genomes of chicory, endive, great burdock and yacon provide insights into Asteraceae palaeo-polyploidization history and plant inulin production.</title>
        <authorList>
            <person name="Fan W."/>
            <person name="Wang S."/>
            <person name="Wang H."/>
            <person name="Wang A."/>
            <person name="Jiang F."/>
            <person name="Liu H."/>
            <person name="Zhao H."/>
            <person name="Xu D."/>
            <person name="Zhang Y."/>
        </authorList>
    </citation>
    <scope>NUCLEOTIDE SEQUENCE [LARGE SCALE GENOMIC DNA]</scope>
    <source>
        <strain evidence="2">cv. Punajuju</strain>
    </source>
</reference>
<sequence length="908" mass="100840">MVEIFLIRQFRKIQNGCVGGYSNVDHSSSAASHCVSLSLLFGFFIYNLSNPTHRLILVMASSTPPTLTTTKSYQNHHIQGLQNHHRRTHNGHNPHHPSPKVSLHPPNPRKPAVNKPPVPVPATVAAGGSSSIQHRNSNFTPLSSSKSELAADFSGRRSTRFVSKMHFGRPKAGGSSRHSVLAEDALQQLIRCSGDDRLVESILLNFQSKLCGSDDYNFLLRELGNRNEWSMAIQCFEFAVSRERRRTEQGKLASSMISVLGRLGKVDLAKKVFETAVSEGYGNTVYAYSALISAYAKSGLCDEAIKVFDTMKISGLKPNLVTYNALIDACGKGGADFKRASEIFDDMLNNGFQPDRITYNSLLAVCSGGGLWETAMNLFNEMSYRGIDPDIYTYNTLLDVASSGGHMDAAFQIMAEMPTKNIMPNEVTYSTVIRGCAKLGRLDQALSLVGEMKYAGIRLDRVSYNNLLAIYASLGRFEEALNVVKEMESTGFRKDVVTYNALLDGFGKQGRYDKVKELFTRMKTERVPANLLTYSTLISVYLKGGMYKEATEMYREFKHEGLKADVVFYSEIIDSLCKKGFVESSALLLDEMTRKGIQPNVVTYNSIINAFGQSTDTGFLIDQKQESECLEEDEDRIIRVFEQLASGNLSIVEKGSKGRKEIICVLGVFRKMHELEIKPNVVTFSAILNACSRCSTFEEASLLLEELRLFDNQVYGVAHGLLMGHRENVWVHALSLFDEVKRMDSSTASAFYNALTDMLWHFGQKRGAQLVVLEGKRRQVWENTWSDSCLDLHLMSSGAARAMVHAWLLNICSIVYQGHELPALLSILTGWGKHSKVVGDCALKRAIEGLLGGMGSPFRVATSNIGRFISPGPHVAAWIRESTTPKLLILQDDRAYPQTIPNLHPLTL</sequence>
<dbReference type="EMBL" id="CM042012">
    <property type="protein sequence ID" value="KAI3749193.1"/>
    <property type="molecule type" value="Genomic_DNA"/>
</dbReference>
<accession>A0ACB9DS97</accession>
<name>A0ACB9DS97_CICIN</name>
<dbReference type="Proteomes" id="UP001055811">
    <property type="component" value="Linkage Group LG04"/>
</dbReference>
<reference evidence="1 2" key="2">
    <citation type="journal article" date="2022" name="Mol. Ecol. Resour.">
        <title>The genomes of chicory, endive, great burdock and yacon provide insights into Asteraceae paleo-polyploidization history and plant inulin production.</title>
        <authorList>
            <person name="Fan W."/>
            <person name="Wang S."/>
            <person name="Wang H."/>
            <person name="Wang A."/>
            <person name="Jiang F."/>
            <person name="Liu H."/>
            <person name="Zhao H."/>
            <person name="Xu D."/>
            <person name="Zhang Y."/>
        </authorList>
    </citation>
    <scope>NUCLEOTIDE SEQUENCE [LARGE SCALE GENOMIC DNA]</scope>
    <source>
        <strain evidence="2">cv. Punajuju</strain>
        <tissue evidence="1">Leaves</tissue>
    </source>
</reference>
<proteinExistence type="predicted"/>
<evidence type="ECO:0000313" key="2">
    <source>
        <dbReference type="Proteomes" id="UP001055811"/>
    </source>
</evidence>